<dbReference type="Proteomes" id="UP000276888">
    <property type="component" value="Chromosome"/>
</dbReference>
<dbReference type="Gene3D" id="2.160.20.80">
    <property type="entry name" value="E3 ubiquitin-protein ligase SopA"/>
    <property type="match status" value="1"/>
</dbReference>
<evidence type="ECO:0000313" key="1">
    <source>
        <dbReference type="EMBL" id="AZS35435.1"/>
    </source>
</evidence>
<evidence type="ECO:0008006" key="3">
    <source>
        <dbReference type="Google" id="ProtNLM"/>
    </source>
</evidence>
<name>A0A3Q9IXD1_9MICO</name>
<evidence type="ECO:0000313" key="2">
    <source>
        <dbReference type="Proteomes" id="UP000276888"/>
    </source>
</evidence>
<dbReference type="EMBL" id="CP031423">
    <property type="protein sequence ID" value="AZS35435.1"/>
    <property type="molecule type" value="Genomic_DNA"/>
</dbReference>
<organism evidence="1 2">
    <name type="scientific">Microbacterium lemovicicum</name>
    <dbReference type="NCBI Taxonomy" id="1072463"/>
    <lineage>
        <taxon>Bacteria</taxon>
        <taxon>Bacillati</taxon>
        <taxon>Actinomycetota</taxon>
        <taxon>Actinomycetes</taxon>
        <taxon>Micrococcales</taxon>
        <taxon>Microbacteriaceae</taxon>
        <taxon>Microbacterium</taxon>
    </lineage>
</organism>
<gene>
    <name evidence="1" type="ORF">CVS47_00027</name>
</gene>
<proteinExistence type="predicted"/>
<dbReference type="SUPFAM" id="SSF141571">
    <property type="entry name" value="Pentapeptide repeat-like"/>
    <property type="match status" value="1"/>
</dbReference>
<keyword evidence="2" id="KW-1185">Reference proteome</keyword>
<dbReference type="RefSeq" id="WP_164734567.1">
    <property type="nucleotide sequence ID" value="NZ_CP031423.1"/>
</dbReference>
<dbReference type="AlphaFoldDB" id="A0A3Q9IXD1"/>
<reference evidence="1 2" key="1">
    <citation type="submission" date="2018-08" db="EMBL/GenBank/DDBJ databases">
        <title>Microbacterium lemovicicum sp. nov., a bacterium isolated from a natural uranium-rich soil.</title>
        <authorList>
            <person name="ORTET P."/>
        </authorList>
    </citation>
    <scope>NUCLEOTIDE SEQUENCE [LARGE SCALE GENOMIC DNA]</scope>
    <source>
        <strain evidence="1 2">Viu22</strain>
    </source>
</reference>
<accession>A0A3Q9IXD1</accession>
<protein>
    <recommendedName>
        <fullName evidence="3">Pentapeptide repeat protein MfpA</fullName>
    </recommendedName>
</protein>
<dbReference type="KEGG" id="mlv:CVS47_00027"/>
<sequence>MPKRPTLTAPSFDPLVLDDLTPGRSDELRPRASLEGRSFTDISVDAVDLESAELTACRVSALRASTLGLRYAHLSELAMAGIDAPIWTTARGTWRDVEVDASRSGSIEAYESSWNGVHFRNCRLGFVNLRGSSLQDVAFTDCMIDELDVGQSKITRFAAPGTRIGRLLVEQSTLQHVDLRGADLSDIAGLNALRGATISSSQLAQLAPLLAADRGIDVSD</sequence>